<evidence type="ECO:0000256" key="1">
    <source>
        <dbReference type="SAM" id="MobiDB-lite"/>
    </source>
</evidence>
<feature type="region of interest" description="Disordered" evidence="1">
    <location>
        <begin position="133"/>
        <end position="177"/>
    </location>
</feature>
<dbReference type="EMBL" id="JBIEIL010000001">
    <property type="protein sequence ID" value="MFG6202871.1"/>
    <property type="molecule type" value="Genomic_DNA"/>
</dbReference>
<accession>A0ABW7D647</accession>
<gene>
    <name evidence="2" type="ORF">ACGSLL_00780</name>
</gene>
<proteinExistence type="predicted"/>
<evidence type="ECO:0000313" key="2">
    <source>
        <dbReference type="EMBL" id="MFG6202871.1"/>
    </source>
</evidence>
<feature type="compositionally biased region" description="Low complexity" evidence="1">
    <location>
        <begin position="140"/>
        <end position="150"/>
    </location>
</feature>
<organism evidence="2 3">
    <name type="scientific">Pseudomonas retamae</name>
    <dbReference type="NCBI Taxonomy" id="702110"/>
    <lineage>
        <taxon>Bacteria</taxon>
        <taxon>Pseudomonadati</taxon>
        <taxon>Pseudomonadota</taxon>
        <taxon>Gammaproteobacteria</taxon>
        <taxon>Pseudomonadales</taxon>
        <taxon>Pseudomonadaceae</taxon>
        <taxon>Pseudomonas</taxon>
    </lineage>
</organism>
<dbReference type="Proteomes" id="UP001605918">
    <property type="component" value="Unassembled WGS sequence"/>
</dbReference>
<keyword evidence="3" id="KW-1185">Reference proteome</keyword>
<reference evidence="2 3" key="1">
    <citation type="submission" date="2024-10" db="EMBL/GenBank/DDBJ databases">
        <title>Whole genome of Pseudomonas sp Strain RB5.</title>
        <authorList>
            <person name="Selami N."/>
        </authorList>
    </citation>
    <scope>NUCLEOTIDE SEQUENCE [LARGE SCALE GENOMIC DNA]</scope>
    <source>
        <strain evidence="2 3">RB5</strain>
    </source>
</reference>
<comment type="caution">
    <text evidence="2">The sequence shown here is derived from an EMBL/GenBank/DDBJ whole genome shotgun (WGS) entry which is preliminary data.</text>
</comment>
<name>A0ABW7D647_9PSED</name>
<evidence type="ECO:0000313" key="3">
    <source>
        <dbReference type="Proteomes" id="UP001605918"/>
    </source>
</evidence>
<protein>
    <submittedName>
        <fullName evidence="2">Uncharacterized protein</fullName>
    </submittedName>
</protein>
<feature type="compositionally biased region" description="Basic and acidic residues" evidence="1">
    <location>
        <begin position="157"/>
        <end position="169"/>
    </location>
</feature>
<dbReference type="RefSeq" id="WP_394503100.1">
    <property type="nucleotide sequence ID" value="NZ_JBIEIL010000001.1"/>
</dbReference>
<sequence>MIAVKATELREVNHRLEEGTIVSETDLEMELKAWRLLLEDDAYRLDFPEHYHHTLIQRADELLLHEWITRDDWQLLKNAADQARAFTLESLAREQRDCLKISSLQFPSGHEERQLEQPPSAVCVATKGSIIMTEEKQDQPGDQPNNQPNDTAPAHSTEQERERLKDFNKDGIPPGNC</sequence>